<dbReference type="EMBL" id="FCOW01000036">
    <property type="protein sequence ID" value="CVK21488.1"/>
    <property type="molecule type" value="Genomic_DNA"/>
</dbReference>
<evidence type="ECO:0000313" key="2">
    <source>
        <dbReference type="Proteomes" id="UP000245702"/>
    </source>
</evidence>
<reference evidence="1 2" key="1">
    <citation type="submission" date="2016-01" db="EMBL/GenBank/DDBJ databases">
        <authorList>
            <person name="Brown R."/>
        </authorList>
    </citation>
    <scope>NUCLEOTIDE SEQUENCE [LARGE SCALE GENOMIC DNA]</scope>
    <source>
        <strain evidence="1">Sporomusa sphaeroides DSM 2875</strain>
    </source>
</reference>
<gene>
    <name evidence="1" type="ORF">SSPH_04180</name>
</gene>
<organism evidence="1 2">
    <name type="scientific">Sporomusa sphaeroides DSM 2875</name>
    <dbReference type="NCBI Taxonomy" id="1337886"/>
    <lineage>
        <taxon>Bacteria</taxon>
        <taxon>Bacillati</taxon>
        <taxon>Bacillota</taxon>
        <taxon>Negativicutes</taxon>
        <taxon>Selenomonadales</taxon>
        <taxon>Sporomusaceae</taxon>
        <taxon>Sporomusa</taxon>
    </lineage>
</organism>
<name>A0ABP2CGW9_9FIRM</name>
<keyword evidence="2" id="KW-1185">Reference proteome</keyword>
<accession>A0ABP2CGW9</accession>
<comment type="caution">
    <text evidence="1">The sequence shown here is derived from an EMBL/GenBank/DDBJ whole genome shotgun (WGS) entry which is preliminary data.</text>
</comment>
<evidence type="ECO:0000313" key="1">
    <source>
        <dbReference type="EMBL" id="CVK21488.1"/>
    </source>
</evidence>
<protein>
    <submittedName>
        <fullName evidence="1">Uncharacterized protein</fullName>
    </submittedName>
</protein>
<sequence>MLRGKAVNIVTNGDNIHRFFRQYLLKISKNGEYYHRNLLIAGLRSAKRWFLGVGMEVAYYSN</sequence>
<proteinExistence type="predicted"/>
<dbReference type="Proteomes" id="UP000245702">
    <property type="component" value="Unassembled WGS sequence"/>
</dbReference>